<sequence>MSAEASPSRGAVEEPEAAVDGRVVPETMPAKGVDTTQAAAPGEASGTEAAKDGAGSGRGIDNQQAKVLSTPPPAVGPCQASPHVRKSLDTALKAVASQVSASPANTQPAPVVPPAPALPPGQEGNVTQLTDILLAKLITSLSDSALGNPALLLQTLLGFSPEDYNDLLAALSESGCSYVDIIAAYLHNIRVMSEDAGSTSAALSGTLTRSLIEQYNALLAQALRTPRNGMARPGGVGDMLGQGSQDLGLNPANGSISGRPPPGAPNRRSFDNAMNRGPSGLGFGRRSLDSARPRPPMLLDPQGRGVGLQGMMQGEHTGLAQAGDAPHQKQPASIDLGQMLSGSDVPSPAMASQPGMNPLMLHPQVLAGHTPEQLASILENVHLQQGHPYVHPGVTLPMANNAVGGSHVGSLNPAMGVVAPTMPAMSPLPAGLGPNGSPLSPGAAQALAGHGLVPQWTHASGVNGQTPLSHLHLMQQTGAVPQGWEHMSTIDETRMEGMP</sequence>
<feature type="compositionally biased region" description="Pro residues" evidence="1">
    <location>
        <begin position="110"/>
        <end position="119"/>
    </location>
</feature>
<name>A0A8S1J4Y1_9CHLO</name>
<proteinExistence type="predicted"/>
<dbReference type="OrthoDB" id="552825at2759"/>
<dbReference type="EMBL" id="CAJHUC010001845">
    <property type="protein sequence ID" value="CAD7702487.1"/>
    <property type="molecule type" value="Genomic_DNA"/>
</dbReference>
<evidence type="ECO:0000313" key="2">
    <source>
        <dbReference type="EMBL" id="CAD7702487.1"/>
    </source>
</evidence>
<dbReference type="AlphaFoldDB" id="A0A8S1J4Y1"/>
<evidence type="ECO:0000313" key="3">
    <source>
        <dbReference type="Proteomes" id="UP000708148"/>
    </source>
</evidence>
<organism evidence="2 3">
    <name type="scientific">Ostreobium quekettii</name>
    <dbReference type="NCBI Taxonomy" id="121088"/>
    <lineage>
        <taxon>Eukaryota</taxon>
        <taxon>Viridiplantae</taxon>
        <taxon>Chlorophyta</taxon>
        <taxon>core chlorophytes</taxon>
        <taxon>Ulvophyceae</taxon>
        <taxon>TCBD clade</taxon>
        <taxon>Bryopsidales</taxon>
        <taxon>Ostreobineae</taxon>
        <taxon>Ostreobiaceae</taxon>
        <taxon>Ostreobium</taxon>
    </lineage>
</organism>
<dbReference type="Proteomes" id="UP000708148">
    <property type="component" value="Unassembled WGS sequence"/>
</dbReference>
<feature type="region of interest" description="Disordered" evidence="1">
    <location>
        <begin position="1"/>
        <end position="83"/>
    </location>
</feature>
<feature type="compositionally biased region" description="Polar residues" evidence="1">
    <location>
        <begin position="242"/>
        <end position="256"/>
    </location>
</feature>
<gene>
    <name evidence="2" type="ORF">OSTQU699_LOCUS7844</name>
</gene>
<feature type="region of interest" description="Disordered" evidence="1">
    <location>
        <begin position="99"/>
        <end position="122"/>
    </location>
</feature>
<feature type="region of interest" description="Disordered" evidence="1">
    <location>
        <begin position="240"/>
        <end position="310"/>
    </location>
</feature>
<comment type="caution">
    <text evidence="2">The sequence shown here is derived from an EMBL/GenBank/DDBJ whole genome shotgun (WGS) entry which is preliminary data.</text>
</comment>
<keyword evidence="3" id="KW-1185">Reference proteome</keyword>
<accession>A0A8S1J4Y1</accession>
<evidence type="ECO:0000256" key="1">
    <source>
        <dbReference type="SAM" id="MobiDB-lite"/>
    </source>
</evidence>
<reference evidence="2" key="1">
    <citation type="submission" date="2020-12" db="EMBL/GenBank/DDBJ databases">
        <authorList>
            <person name="Iha C."/>
        </authorList>
    </citation>
    <scope>NUCLEOTIDE SEQUENCE</scope>
</reference>
<protein>
    <submittedName>
        <fullName evidence="2">Uncharacterized protein</fullName>
    </submittedName>
</protein>